<dbReference type="Pfam" id="PF01571">
    <property type="entry name" value="GCV_T"/>
    <property type="match status" value="1"/>
</dbReference>
<feature type="domain" description="GCVT N-terminal" evidence="1">
    <location>
        <begin position="1"/>
        <end position="81"/>
    </location>
</feature>
<accession>A0ABT4YDJ2</accession>
<feature type="non-terminal residue" evidence="2">
    <location>
        <position position="81"/>
    </location>
</feature>
<comment type="caution">
    <text evidence="2">The sequence shown here is derived from an EMBL/GenBank/DDBJ whole genome shotgun (WGS) entry which is preliminary data.</text>
</comment>
<organism evidence="2 3">
    <name type="scientific">Metapseudomonas resinovorans</name>
    <name type="common">Pseudomonas resinovorans</name>
    <dbReference type="NCBI Taxonomy" id="53412"/>
    <lineage>
        <taxon>Bacteria</taxon>
        <taxon>Pseudomonadati</taxon>
        <taxon>Pseudomonadota</taxon>
        <taxon>Gammaproteobacteria</taxon>
        <taxon>Pseudomonadales</taxon>
        <taxon>Pseudomonadaceae</taxon>
        <taxon>Metapseudomonas</taxon>
    </lineage>
</organism>
<dbReference type="Gene3D" id="3.30.1360.120">
    <property type="entry name" value="Probable tRNA modification gtpase trme, domain 1"/>
    <property type="match status" value="1"/>
</dbReference>
<feature type="non-terminal residue" evidence="2">
    <location>
        <position position="1"/>
    </location>
</feature>
<dbReference type="PANTHER" id="PTHR43757:SF2">
    <property type="entry name" value="AMINOMETHYLTRANSFERASE, MITOCHONDRIAL"/>
    <property type="match status" value="1"/>
</dbReference>
<dbReference type="EMBL" id="JANEWF010000167">
    <property type="protein sequence ID" value="MDA8486964.1"/>
    <property type="molecule type" value="Genomic_DNA"/>
</dbReference>
<dbReference type="InterPro" id="IPR006222">
    <property type="entry name" value="GCVT_N"/>
</dbReference>
<dbReference type="EC" id="2.1.2.10" evidence="2"/>
<keyword evidence="2" id="KW-0808">Transferase</keyword>
<evidence type="ECO:0000259" key="1">
    <source>
        <dbReference type="Pfam" id="PF01571"/>
    </source>
</evidence>
<dbReference type="GO" id="GO:0004047">
    <property type="term" value="F:aminomethyltransferase activity"/>
    <property type="evidence" value="ECO:0007669"/>
    <property type="project" value="UniProtKB-EC"/>
</dbReference>
<sequence length="81" mass="8630">LVVNAACKEQDLAHLQKHLGEQCEIESLFESRALLALQGPAAAAVLGRLAPGVQAITFMQFARVNLQGVACYVSRSGYTGE</sequence>
<dbReference type="Proteomes" id="UP001211689">
    <property type="component" value="Unassembled WGS sequence"/>
</dbReference>
<dbReference type="SUPFAM" id="SSF103025">
    <property type="entry name" value="Folate-binding domain"/>
    <property type="match status" value="1"/>
</dbReference>
<dbReference type="PANTHER" id="PTHR43757">
    <property type="entry name" value="AMINOMETHYLTRANSFERASE"/>
    <property type="match status" value="1"/>
</dbReference>
<reference evidence="2 3" key="1">
    <citation type="submission" date="2022-07" db="EMBL/GenBank/DDBJ databases">
        <title>Genome Analysis of Selected Gammaproteobacteria from Nigerian Food snails.</title>
        <authorList>
            <person name="Okafor A.C."/>
        </authorList>
    </citation>
    <scope>NUCLEOTIDE SEQUENCE [LARGE SCALE GENOMIC DNA]</scope>
    <source>
        <strain evidence="2 3">Awg 2</strain>
    </source>
</reference>
<proteinExistence type="predicted"/>
<keyword evidence="3" id="KW-1185">Reference proteome</keyword>
<dbReference type="InterPro" id="IPR027266">
    <property type="entry name" value="TrmE/GcvT-like"/>
</dbReference>
<protein>
    <submittedName>
        <fullName evidence="2">Glycine cleavage system aminomethyltransferase GcvT</fullName>
        <ecNumber evidence="2">2.1.2.10</ecNumber>
    </submittedName>
</protein>
<evidence type="ECO:0000313" key="3">
    <source>
        <dbReference type="Proteomes" id="UP001211689"/>
    </source>
</evidence>
<name>A0ABT4YDJ2_METRE</name>
<evidence type="ECO:0000313" key="2">
    <source>
        <dbReference type="EMBL" id="MDA8486964.1"/>
    </source>
</evidence>
<dbReference type="InterPro" id="IPR028896">
    <property type="entry name" value="GcvT/YgfZ/DmdA"/>
</dbReference>
<gene>
    <name evidence="2" type="primary">gcvT</name>
    <name evidence="2" type="ORF">NNO07_28285</name>
</gene>